<dbReference type="Pfam" id="PF01810">
    <property type="entry name" value="LysE"/>
    <property type="match status" value="1"/>
</dbReference>
<dbReference type="AlphaFoldDB" id="A0A366D1F1"/>
<evidence type="ECO:0000256" key="3">
    <source>
        <dbReference type="ARBA" id="ARBA00022475"/>
    </source>
</evidence>
<keyword evidence="5 7" id="KW-1133">Transmembrane helix</keyword>
<keyword evidence="6 7" id="KW-0472">Membrane</keyword>
<evidence type="ECO:0000256" key="6">
    <source>
        <dbReference type="ARBA" id="ARBA00023136"/>
    </source>
</evidence>
<name>A0A366D1F1_9GAMM</name>
<dbReference type="PANTHER" id="PTHR30086">
    <property type="entry name" value="ARGININE EXPORTER PROTEIN ARGO"/>
    <property type="match status" value="1"/>
</dbReference>
<dbReference type="PANTHER" id="PTHR30086:SF14">
    <property type="entry name" value="HOMOSERINE_HOMOSERINE LACTONE EFFLUX PROTEIN"/>
    <property type="match status" value="1"/>
</dbReference>
<accession>A0A366D1F1</accession>
<evidence type="ECO:0000256" key="2">
    <source>
        <dbReference type="ARBA" id="ARBA00007928"/>
    </source>
</evidence>
<evidence type="ECO:0000256" key="4">
    <source>
        <dbReference type="ARBA" id="ARBA00022692"/>
    </source>
</evidence>
<comment type="caution">
    <text evidence="8">The sequence shown here is derived from an EMBL/GenBank/DDBJ whole genome shotgun (WGS) entry which is preliminary data.</text>
</comment>
<proteinExistence type="inferred from homology"/>
<sequence>MKIELWFLFFCAYLFITLAPGPNVIFVVQNVVKYGYRKALLSILGNLTCQAIIVLLVACGAGAMLEKSPMAFFILKVIGGVYLIYLGVTGLLNQRRKEGGGKKLGHKERETRVPSCFKTGFFVSASNPKTVIFLSAFLPQFISSDYAVAQQFMIMFASICLIVTLVHLSYSYLAKNISNAFQTTTLGKAFSKIYHTVFIALGGGLIFSNR</sequence>
<reference evidence="8 9" key="1">
    <citation type="submission" date="2018-06" db="EMBL/GenBank/DDBJ databases">
        <title>Genomic Encyclopedia of Type Strains, Phase III (KMG-III): the genomes of soil and plant-associated and newly described type strains.</title>
        <authorList>
            <person name="Whitman W."/>
        </authorList>
    </citation>
    <scope>NUCLEOTIDE SEQUENCE [LARGE SCALE GENOMIC DNA]</scope>
    <source>
        <strain evidence="8 9">CECT 7732</strain>
    </source>
</reference>
<feature type="transmembrane region" description="Helical" evidence="7">
    <location>
        <begin position="40"/>
        <end position="65"/>
    </location>
</feature>
<gene>
    <name evidence="8" type="ORF">DFP76_10317</name>
</gene>
<comment type="subcellular location">
    <subcellularLocation>
        <location evidence="1">Cell membrane</location>
        <topology evidence="1">Multi-pass membrane protein</topology>
    </subcellularLocation>
</comment>
<keyword evidence="3" id="KW-1003">Cell membrane</keyword>
<feature type="transmembrane region" description="Helical" evidence="7">
    <location>
        <begin position="193"/>
        <end position="209"/>
    </location>
</feature>
<dbReference type="PIRSF" id="PIRSF006324">
    <property type="entry name" value="LeuE"/>
    <property type="match status" value="1"/>
</dbReference>
<keyword evidence="9" id="KW-1185">Reference proteome</keyword>
<evidence type="ECO:0000256" key="5">
    <source>
        <dbReference type="ARBA" id="ARBA00022989"/>
    </source>
</evidence>
<dbReference type="GO" id="GO:0005886">
    <property type="term" value="C:plasma membrane"/>
    <property type="evidence" value="ECO:0007669"/>
    <property type="project" value="UniProtKB-SubCell"/>
</dbReference>
<dbReference type="OrthoDB" id="9804822at2"/>
<feature type="transmembrane region" description="Helical" evidence="7">
    <location>
        <begin position="71"/>
        <end position="92"/>
    </location>
</feature>
<dbReference type="InterPro" id="IPR001123">
    <property type="entry name" value="LeuE-type"/>
</dbReference>
<evidence type="ECO:0000256" key="1">
    <source>
        <dbReference type="ARBA" id="ARBA00004651"/>
    </source>
</evidence>
<keyword evidence="4 7" id="KW-0812">Transmembrane</keyword>
<protein>
    <submittedName>
        <fullName evidence="8">Threonine/homoserine/homoserine lactone efflux protein</fullName>
    </submittedName>
</protein>
<feature type="transmembrane region" description="Helical" evidence="7">
    <location>
        <begin position="6"/>
        <end position="28"/>
    </location>
</feature>
<evidence type="ECO:0000313" key="9">
    <source>
        <dbReference type="Proteomes" id="UP000252086"/>
    </source>
</evidence>
<dbReference type="Proteomes" id="UP000252086">
    <property type="component" value="Unassembled WGS sequence"/>
</dbReference>
<comment type="similarity">
    <text evidence="2">Belongs to the Rht family.</text>
</comment>
<dbReference type="RefSeq" id="WP_113873749.1">
    <property type="nucleotide sequence ID" value="NZ_QNRF01000003.1"/>
</dbReference>
<dbReference type="GO" id="GO:0042970">
    <property type="term" value="F:homoserine transmembrane transporter activity"/>
    <property type="evidence" value="ECO:0007669"/>
    <property type="project" value="TreeGrafter"/>
</dbReference>
<feature type="transmembrane region" description="Helical" evidence="7">
    <location>
        <begin position="152"/>
        <end position="173"/>
    </location>
</feature>
<evidence type="ECO:0000256" key="7">
    <source>
        <dbReference type="SAM" id="Phobius"/>
    </source>
</evidence>
<evidence type="ECO:0000313" key="8">
    <source>
        <dbReference type="EMBL" id="RBO83745.1"/>
    </source>
</evidence>
<organism evidence="8 9">
    <name type="scientific">Marinomonas aquiplantarum</name>
    <dbReference type="NCBI Taxonomy" id="491951"/>
    <lineage>
        <taxon>Bacteria</taxon>
        <taxon>Pseudomonadati</taxon>
        <taxon>Pseudomonadota</taxon>
        <taxon>Gammaproteobacteria</taxon>
        <taxon>Oceanospirillales</taxon>
        <taxon>Oceanospirillaceae</taxon>
        <taxon>Marinomonas</taxon>
    </lineage>
</organism>
<dbReference type="EMBL" id="QNRF01000003">
    <property type="protein sequence ID" value="RBO83745.1"/>
    <property type="molecule type" value="Genomic_DNA"/>
</dbReference>